<keyword evidence="5" id="KW-0665">Pyrimidine biosynthesis</keyword>
<dbReference type="EC" id="2.4.2.10" evidence="2"/>
<dbReference type="NCBIfam" id="TIGR00336">
    <property type="entry name" value="pyrE"/>
    <property type="match status" value="1"/>
</dbReference>
<feature type="non-terminal residue" evidence="7">
    <location>
        <position position="186"/>
    </location>
</feature>
<dbReference type="Gene3D" id="3.40.50.2020">
    <property type="match status" value="1"/>
</dbReference>
<dbReference type="InterPro" id="IPR029057">
    <property type="entry name" value="PRTase-like"/>
</dbReference>
<evidence type="ECO:0000256" key="4">
    <source>
        <dbReference type="ARBA" id="ARBA00022679"/>
    </source>
</evidence>
<dbReference type="SUPFAM" id="SSF53271">
    <property type="entry name" value="PRTase-like"/>
    <property type="match status" value="1"/>
</dbReference>
<comment type="caution">
    <text evidence="7">The sequence shown here is derived from an EMBL/GenBank/DDBJ whole genome shotgun (WGS) entry which is preliminary data.</text>
</comment>
<keyword evidence="4" id="KW-0808">Transferase</keyword>
<evidence type="ECO:0000313" key="7">
    <source>
        <dbReference type="EMBL" id="KKK48398.1"/>
    </source>
</evidence>
<accession>A0A0F8VVL5</accession>
<dbReference type="InterPro" id="IPR023031">
    <property type="entry name" value="OPRT"/>
</dbReference>
<dbReference type="PANTHER" id="PTHR19278">
    <property type="entry name" value="OROTATE PHOSPHORIBOSYLTRANSFERASE"/>
    <property type="match status" value="1"/>
</dbReference>
<dbReference type="GO" id="GO:0044205">
    <property type="term" value="P:'de novo' UMP biosynthetic process"/>
    <property type="evidence" value="ECO:0007669"/>
    <property type="project" value="UniProtKB-UniPathway"/>
</dbReference>
<dbReference type="GO" id="GO:0019856">
    <property type="term" value="P:pyrimidine nucleobase biosynthetic process"/>
    <property type="evidence" value="ECO:0007669"/>
    <property type="project" value="TreeGrafter"/>
</dbReference>
<dbReference type="EMBL" id="LAZR01069081">
    <property type="protein sequence ID" value="KKK48398.1"/>
    <property type="molecule type" value="Genomic_DNA"/>
</dbReference>
<evidence type="ECO:0000256" key="5">
    <source>
        <dbReference type="ARBA" id="ARBA00022975"/>
    </source>
</evidence>
<keyword evidence="3" id="KW-0328">Glycosyltransferase</keyword>
<dbReference type="InterPro" id="IPR001763">
    <property type="entry name" value="Rhodanese-like_dom"/>
</dbReference>
<evidence type="ECO:0000256" key="3">
    <source>
        <dbReference type="ARBA" id="ARBA00022676"/>
    </source>
</evidence>
<gene>
    <name evidence="7" type="ORF">LCGC14_3145530</name>
</gene>
<evidence type="ECO:0000256" key="2">
    <source>
        <dbReference type="ARBA" id="ARBA00011971"/>
    </source>
</evidence>
<proteinExistence type="inferred from homology"/>
<sequence length="186" mass="20332">MTNHQRRLLDLLKQHGFRKGTFTLASGKESDFYIDVRSVALSSEGHWLFGRVLMDRILEMPRVKAVAGVELGGCPLVSAVSYYGFEKSKLPALYVRKTPKGHGLKKLVEAPYGLSEGSKVVLVEDVVTSGGSSLRAIQSLTEAGFKVVGLIVVVDRKEGGLEAIKEAHPELVVASLFTRYDFIPEA</sequence>
<feature type="domain" description="Rhodanese" evidence="6">
    <location>
        <begin position="113"/>
        <end position="173"/>
    </location>
</feature>
<evidence type="ECO:0000256" key="1">
    <source>
        <dbReference type="ARBA" id="ARBA00004889"/>
    </source>
</evidence>
<dbReference type="CDD" id="cd06223">
    <property type="entry name" value="PRTases_typeI"/>
    <property type="match status" value="1"/>
</dbReference>
<dbReference type="PANTHER" id="PTHR19278:SF9">
    <property type="entry name" value="URIDINE 5'-MONOPHOSPHATE SYNTHASE"/>
    <property type="match status" value="1"/>
</dbReference>
<dbReference type="AlphaFoldDB" id="A0A0F8VVL5"/>
<protein>
    <recommendedName>
        <fullName evidence="2">orotate phosphoribosyltransferase</fullName>
        <ecNumber evidence="2">2.4.2.10</ecNumber>
    </recommendedName>
</protein>
<dbReference type="GO" id="GO:0004588">
    <property type="term" value="F:orotate phosphoribosyltransferase activity"/>
    <property type="evidence" value="ECO:0007669"/>
    <property type="project" value="UniProtKB-EC"/>
</dbReference>
<dbReference type="InterPro" id="IPR004467">
    <property type="entry name" value="Or_phspho_trans_dom"/>
</dbReference>
<reference evidence="7" key="1">
    <citation type="journal article" date="2015" name="Nature">
        <title>Complex archaea that bridge the gap between prokaryotes and eukaryotes.</title>
        <authorList>
            <person name="Spang A."/>
            <person name="Saw J.H."/>
            <person name="Jorgensen S.L."/>
            <person name="Zaremba-Niedzwiedzka K."/>
            <person name="Martijn J."/>
            <person name="Lind A.E."/>
            <person name="van Eijk R."/>
            <person name="Schleper C."/>
            <person name="Guy L."/>
            <person name="Ettema T.J."/>
        </authorList>
    </citation>
    <scope>NUCLEOTIDE SEQUENCE</scope>
</reference>
<organism evidence="7">
    <name type="scientific">marine sediment metagenome</name>
    <dbReference type="NCBI Taxonomy" id="412755"/>
    <lineage>
        <taxon>unclassified sequences</taxon>
        <taxon>metagenomes</taxon>
        <taxon>ecological metagenomes</taxon>
    </lineage>
</organism>
<dbReference type="UniPathway" id="UPA00070">
    <property type="reaction ID" value="UER00119"/>
</dbReference>
<dbReference type="InterPro" id="IPR000836">
    <property type="entry name" value="PRTase_dom"/>
</dbReference>
<evidence type="ECO:0000259" key="6">
    <source>
        <dbReference type="PROSITE" id="PS50206"/>
    </source>
</evidence>
<name>A0A0F8VVL5_9ZZZZ</name>
<dbReference type="HAMAP" id="MF_01208">
    <property type="entry name" value="PyrE"/>
    <property type="match status" value="1"/>
</dbReference>
<dbReference type="Pfam" id="PF00156">
    <property type="entry name" value="Pribosyltran"/>
    <property type="match status" value="1"/>
</dbReference>
<comment type="pathway">
    <text evidence="1">Pyrimidine metabolism; UMP biosynthesis via de novo pathway; UMP from orotate: step 1/2.</text>
</comment>
<dbReference type="PROSITE" id="PS50206">
    <property type="entry name" value="RHODANESE_3"/>
    <property type="match status" value="1"/>
</dbReference>